<dbReference type="EMBL" id="MQVX01000001">
    <property type="protein sequence ID" value="PQJ14588.1"/>
    <property type="molecule type" value="Genomic_DNA"/>
</dbReference>
<keyword evidence="1" id="KW-0732">Signal</keyword>
<dbReference type="RefSeq" id="WP_105000223.1">
    <property type="nucleotide sequence ID" value="NZ_MQVX01000001.1"/>
</dbReference>
<dbReference type="AlphaFoldDB" id="A0A2S7T4R2"/>
<protein>
    <recommendedName>
        <fullName evidence="4">Alpha/beta hydrolase</fullName>
    </recommendedName>
</protein>
<evidence type="ECO:0008006" key="4">
    <source>
        <dbReference type="Google" id="ProtNLM"/>
    </source>
</evidence>
<name>A0A2S7T4R2_9FLAO</name>
<gene>
    <name evidence="2" type="ORF">BST99_01435</name>
</gene>
<feature type="chain" id="PRO_5015410723" description="Alpha/beta hydrolase" evidence="1">
    <location>
        <begin position="21"/>
        <end position="475"/>
    </location>
</feature>
<evidence type="ECO:0000313" key="2">
    <source>
        <dbReference type="EMBL" id="PQJ14588.1"/>
    </source>
</evidence>
<sequence length="475" mass="54891">MSKKHSTLLLFSFFYIWVNAQQFTIKPGEVYDSIPVVGAGESYSIFLPKGFKQQGKWPILLVYNLQGKSTDQLRKLTKLADREGYMLAASHQVSDSLSITDNVLVTGRMIESIKALFPIHLGRVYTYGRGINARFANLVPVLLKDVEGVISDGAGLANQQLISTKNSFHFVGIIKPTDFSYPIMTLDVELLNRLKFRNQLLLEEIVDSVDQEKEHEATLGRALRMLTLASMRDQYTPRDTAYINQSFVEANGQVQRLYAKGKAQRALQWIAAWKVSFTGLNKNQDWSEQEKEWKKSKLFRSQKREEQGAFFKEEILKEDYIYYLQEDMEVTNFNNLGWWNSQLADIAEFLKSSNVREQEMGYRLKSFVNALLDDNLELMETEKNAKEFDETLYLWMLKTLTLPDSPIAYLKVASLSSYREDYGTALFYLEELLKTGYEDRASLYQLEDTALLRITPEFNALIDRYFDKGSRYQPK</sequence>
<feature type="signal peptide" evidence="1">
    <location>
        <begin position="1"/>
        <end position="20"/>
    </location>
</feature>
<proteinExistence type="predicted"/>
<dbReference type="OrthoDB" id="1123157at2"/>
<evidence type="ECO:0000313" key="3">
    <source>
        <dbReference type="Proteomes" id="UP000239366"/>
    </source>
</evidence>
<comment type="caution">
    <text evidence="2">The sequence shown here is derived from an EMBL/GenBank/DDBJ whole genome shotgun (WGS) entry which is preliminary data.</text>
</comment>
<organism evidence="2 3">
    <name type="scientific">Aureicoccus marinus</name>
    <dbReference type="NCBI Taxonomy" id="754435"/>
    <lineage>
        <taxon>Bacteria</taxon>
        <taxon>Pseudomonadati</taxon>
        <taxon>Bacteroidota</taxon>
        <taxon>Flavobacteriia</taxon>
        <taxon>Flavobacteriales</taxon>
        <taxon>Flavobacteriaceae</taxon>
        <taxon>Aureicoccus</taxon>
    </lineage>
</organism>
<dbReference type="Proteomes" id="UP000239366">
    <property type="component" value="Unassembled WGS sequence"/>
</dbReference>
<keyword evidence="3" id="KW-1185">Reference proteome</keyword>
<evidence type="ECO:0000256" key="1">
    <source>
        <dbReference type="SAM" id="SignalP"/>
    </source>
</evidence>
<accession>A0A2S7T4R2</accession>
<reference evidence="3" key="1">
    <citation type="submission" date="2016-11" db="EMBL/GenBank/DDBJ databases">
        <title>Trade-off between light-utilization and light-protection in marine flavobacteria.</title>
        <authorList>
            <person name="Kumagai Y."/>
            <person name="Yoshizawa S."/>
            <person name="Kogure K."/>
        </authorList>
    </citation>
    <scope>NUCLEOTIDE SEQUENCE [LARGE SCALE GENOMIC DNA]</scope>
    <source>
        <strain evidence="3">SG-18</strain>
    </source>
</reference>